<gene>
    <name evidence="1" type="ORF">GCM10008917_04380</name>
</gene>
<name>A0ABP3XB29_9FIRM</name>
<organism evidence="1 2">
    <name type="scientific">Paraclostridium tenue</name>
    <dbReference type="NCBI Taxonomy" id="1737"/>
    <lineage>
        <taxon>Bacteria</taxon>
        <taxon>Bacillati</taxon>
        <taxon>Bacillota</taxon>
        <taxon>Clostridia</taxon>
        <taxon>Peptostreptococcales</taxon>
        <taxon>Peptostreptococcaceae</taxon>
        <taxon>Paraclostridium</taxon>
    </lineage>
</organism>
<keyword evidence="2" id="KW-1185">Reference proteome</keyword>
<dbReference type="Proteomes" id="UP001400965">
    <property type="component" value="Unassembled WGS sequence"/>
</dbReference>
<evidence type="ECO:0000313" key="2">
    <source>
        <dbReference type="Proteomes" id="UP001400965"/>
    </source>
</evidence>
<reference evidence="2" key="1">
    <citation type="journal article" date="2019" name="Int. J. Syst. Evol. Microbiol.">
        <title>The Global Catalogue of Microorganisms (GCM) 10K type strain sequencing project: providing services to taxonomists for standard genome sequencing and annotation.</title>
        <authorList>
            <consortium name="The Broad Institute Genomics Platform"/>
            <consortium name="The Broad Institute Genome Sequencing Center for Infectious Disease"/>
            <person name="Wu L."/>
            <person name="Ma J."/>
        </authorList>
    </citation>
    <scope>NUCLEOTIDE SEQUENCE [LARGE SCALE GENOMIC DNA]</scope>
    <source>
        <strain evidence="2">JCM 6486</strain>
    </source>
</reference>
<sequence>MEVLREALGELYEEFGHTLVTVRLSEILDRYIVAQQREELNKCKSIKK</sequence>
<dbReference type="RefSeq" id="WP_346041663.1">
    <property type="nucleotide sequence ID" value="NZ_BAAACP010000002.1"/>
</dbReference>
<proteinExistence type="predicted"/>
<accession>A0ABP3XB29</accession>
<comment type="caution">
    <text evidence="1">The sequence shown here is derived from an EMBL/GenBank/DDBJ whole genome shotgun (WGS) entry which is preliminary data.</text>
</comment>
<evidence type="ECO:0000313" key="1">
    <source>
        <dbReference type="EMBL" id="GAA0861752.1"/>
    </source>
</evidence>
<protein>
    <submittedName>
        <fullName evidence="1">Uncharacterized protein</fullName>
    </submittedName>
</protein>
<dbReference type="EMBL" id="BAAACP010000002">
    <property type="protein sequence ID" value="GAA0861752.1"/>
    <property type="molecule type" value="Genomic_DNA"/>
</dbReference>